<accession>A0ACC2EIY6</accession>
<dbReference type="EMBL" id="CM055093">
    <property type="protein sequence ID" value="KAJ7566457.1"/>
    <property type="molecule type" value="Genomic_DNA"/>
</dbReference>
<gene>
    <name evidence="1" type="ORF">O6H91_02G104100</name>
</gene>
<name>A0ACC2EIY6_DIPCM</name>
<comment type="caution">
    <text evidence="1">The sequence shown here is derived from an EMBL/GenBank/DDBJ whole genome shotgun (WGS) entry which is preliminary data.</text>
</comment>
<evidence type="ECO:0000313" key="2">
    <source>
        <dbReference type="Proteomes" id="UP001162992"/>
    </source>
</evidence>
<dbReference type="Proteomes" id="UP001162992">
    <property type="component" value="Chromosome 2"/>
</dbReference>
<sequence>MQEAGSESFSELGDHNQLVIADITHQQLKMLLDYTGWSYAVNWLLISSDHNSLPALVWSDGLEMMNTIECPPMSDYQRIKDFFYKSCVFAVGYGFAGNAFQSGRYLWLNRRQVLTSALLQQNEFLKCIIDANINVNTCLTIIHVRN</sequence>
<reference evidence="2" key="1">
    <citation type="journal article" date="2024" name="Proc. Natl. Acad. Sci. U.S.A.">
        <title>Extraordinary preservation of gene collinearity over three hundred million years revealed in homosporous lycophytes.</title>
        <authorList>
            <person name="Li C."/>
            <person name="Wickell D."/>
            <person name="Kuo L.Y."/>
            <person name="Chen X."/>
            <person name="Nie B."/>
            <person name="Liao X."/>
            <person name="Peng D."/>
            <person name="Ji J."/>
            <person name="Jenkins J."/>
            <person name="Williams M."/>
            <person name="Shu S."/>
            <person name="Plott C."/>
            <person name="Barry K."/>
            <person name="Rajasekar S."/>
            <person name="Grimwood J."/>
            <person name="Han X."/>
            <person name="Sun S."/>
            <person name="Hou Z."/>
            <person name="He W."/>
            <person name="Dai G."/>
            <person name="Sun C."/>
            <person name="Schmutz J."/>
            <person name="Leebens-Mack J.H."/>
            <person name="Li F.W."/>
            <person name="Wang L."/>
        </authorList>
    </citation>
    <scope>NUCLEOTIDE SEQUENCE [LARGE SCALE GENOMIC DNA]</scope>
    <source>
        <strain evidence="2">cv. PW_Plant_1</strain>
    </source>
</reference>
<organism evidence="1 2">
    <name type="scientific">Diphasiastrum complanatum</name>
    <name type="common">Issler's clubmoss</name>
    <name type="synonym">Lycopodium complanatum</name>
    <dbReference type="NCBI Taxonomy" id="34168"/>
    <lineage>
        <taxon>Eukaryota</taxon>
        <taxon>Viridiplantae</taxon>
        <taxon>Streptophyta</taxon>
        <taxon>Embryophyta</taxon>
        <taxon>Tracheophyta</taxon>
        <taxon>Lycopodiopsida</taxon>
        <taxon>Lycopodiales</taxon>
        <taxon>Lycopodiaceae</taxon>
        <taxon>Lycopodioideae</taxon>
        <taxon>Diphasiastrum</taxon>
    </lineage>
</organism>
<proteinExistence type="predicted"/>
<keyword evidence="2" id="KW-1185">Reference proteome</keyword>
<protein>
    <submittedName>
        <fullName evidence="1">Uncharacterized protein</fullName>
    </submittedName>
</protein>
<evidence type="ECO:0000313" key="1">
    <source>
        <dbReference type="EMBL" id="KAJ7566457.1"/>
    </source>
</evidence>